<gene>
    <name evidence="1" type="ORF">Cvel_17352</name>
</gene>
<evidence type="ECO:0000313" key="1">
    <source>
        <dbReference type="EMBL" id="CEM13850.1"/>
    </source>
</evidence>
<proteinExistence type="predicted"/>
<organism evidence="1">
    <name type="scientific">Chromera velia CCMP2878</name>
    <dbReference type="NCBI Taxonomy" id="1169474"/>
    <lineage>
        <taxon>Eukaryota</taxon>
        <taxon>Sar</taxon>
        <taxon>Alveolata</taxon>
        <taxon>Colpodellida</taxon>
        <taxon>Chromeraceae</taxon>
        <taxon>Chromera</taxon>
    </lineage>
</organism>
<feature type="non-terminal residue" evidence="1">
    <location>
        <position position="70"/>
    </location>
</feature>
<name>A0A0G4FJD9_9ALVE</name>
<sequence>MTGVQELCSPIGAAFSADFVPPASLISLLLKEEANLNERVRPHSPKNQREELLAPLQAAYLIFDVAEVLV</sequence>
<protein>
    <submittedName>
        <fullName evidence="1">Uncharacterized protein</fullName>
    </submittedName>
</protein>
<dbReference type="EMBL" id="CDMZ01000417">
    <property type="protein sequence ID" value="CEM13850.1"/>
    <property type="molecule type" value="Genomic_DNA"/>
</dbReference>
<dbReference type="AlphaFoldDB" id="A0A0G4FJD9"/>
<accession>A0A0G4FJD9</accession>
<reference evidence="1" key="1">
    <citation type="submission" date="2014-11" db="EMBL/GenBank/DDBJ databases">
        <authorList>
            <person name="Otto D Thomas"/>
            <person name="Naeem Raeece"/>
        </authorList>
    </citation>
    <scope>NUCLEOTIDE SEQUENCE</scope>
</reference>